<dbReference type="AlphaFoldDB" id="A0A4Y7U5V1"/>
<organism evidence="9 11">
    <name type="scientific">Flavobacterium circumlabens</name>
    <dbReference type="NCBI Taxonomy" id="2133765"/>
    <lineage>
        <taxon>Bacteria</taxon>
        <taxon>Pseudomonadati</taxon>
        <taxon>Bacteroidota</taxon>
        <taxon>Flavobacteriia</taxon>
        <taxon>Flavobacteriales</taxon>
        <taxon>Flavobacteriaceae</taxon>
        <taxon>Flavobacterium</taxon>
    </lineage>
</organism>
<dbReference type="PANTHER" id="PTHR10188">
    <property type="entry name" value="L-ASPARAGINASE"/>
    <property type="match status" value="1"/>
</dbReference>
<protein>
    <recommendedName>
        <fullName evidence="4">Isoaspartyl peptidase</fullName>
    </recommendedName>
</protein>
<dbReference type="GO" id="GO:0006508">
    <property type="term" value="P:proteolysis"/>
    <property type="evidence" value="ECO:0007669"/>
    <property type="project" value="UniProtKB-KW"/>
</dbReference>
<evidence type="ECO:0000256" key="1">
    <source>
        <dbReference type="ARBA" id="ARBA00022670"/>
    </source>
</evidence>
<dbReference type="Gene3D" id="3.60.20.30">
    <property type="entry name" value="(Glycosyl)asparaginase"/>
    <property type="match status" value="1"/>
</dbReference>
<evidence type="ECO:0000313" key="11">
    <source>
        <dbReference type="Proteomes" id="UP000298340"/>
    </source>
</evidence>
<proteinExistence type="predicted"/>
<keyword evidence="3" id="KW-0068">Autocatalytic cleavage</keyword>
<evidence type="ECO:0000256" key="3">
    <source>
        <dbReference type="ARBA" id="ARBA00022813"/>
    </source>
</evidence>
<dbReference type="EMBL" id="SLWA01000014">
    <property type="protein sequence ID" value="TCN50697.1"/>
    <property type="molecule type" value="Genomic_DNA"/>
</dbReference>
<evidence type="ECO:0000256" key="5">
    <source>
        <dbReference type="PIRSR" id="PIRSR600246-1"/>
    </source>
</evidence>
<keyword evidence="2" id="KW-0378">Hydrolase</keyword>
<dbReference type="OrthoDB" id="9780217at2"/>
<keyword evidence="1" id="KW-0645">Protease</keyword>
<name>A0A4Y7U5V1_9FLAO</name>
<dbReference type="Pfam" id="PF01112">
    <property type="entry name" value="Asparaginase_2"/>
    <property type="match status" value="1"/>
</dbReference>
<evidence type="ECO:0000256" key="2">
    <source>
        <dbReference type="ARBA" id="ARBA00022801"/>
    </source>
</evidence>
<evidence type="ECO:0000256" key="7">
    <source>
        <dbReference type="PIRSR" id="PIRSR600246-3"/>
    </source>
</evidence>
<dbReference type="RefSeq" id="WP_132038253.1">
    <property type="nucleotide sequence ID" value="NZ_QWDN01000013.1"/>
</dbReference>
<dbReference type="Proteomes" id="UP000298340">
    <property type="component" value="Unassembled WGS sequence"/>
</dbReference>
<reference evidence="8 10" key="1">
    <citation type="journal article" date="2015" name="Stand. Genomic Sci.">
        <title>Genomic Encyclopedia of Bacterial and Archaeal Type Strains, Phase III: the genomes of soil and plant-associated and newly described type strains.</title>
        <authorList>
            <person name="Whitman W.B."/>
            <person name="Woyke T."/>
            <person name="Klenk H.P."/>
            <person name="Zhou Y."/>
            <person name="Lilburn T.G."/>
            <person name="Beck B.J."/>
            <person name="De Vos P."/>
            <person name="Vandamme P."/>
            <person name="Eisen J.A."/>
            <person name="Garrity G."/>
            <person name="Hugenholtz P."/>
            <person name="Kyrpides N.C."/>
        </authorList>
    </citation>
    <scope>NUCLEOTIDE SEQUENCE [LARGE SCALE GENOMIC DNA]</scope>
    <source>
        <strain evidence="8 10">P5626</strain>
    </source>
</reference>
<dbReference type="InterPro" id="IPR029055">
    <property type="entry name" value="Ntn_hydrolases_N"/>
</dbReference>
<accession>A0A4Y7U5V1</accession>
<reference evidence="8" key="3">
    <citation type="submission" date="2019-03" db="EMBL/GenBank/DDBJ databases">
        <authorList>
            <person name="Whitman W."/>
            <person name="Huntemann M."/>
            <person name="Clum A."/>
            <person name="Pillay M."/>
            <person name="Palaniappan K."/>
            <person name="Varghese N."/>
            <person name="Mikhailova N."/>
            <person name="Stamatis D."/>
            <person name="Reddy T."/>
            <person name="Daum C."/>
            <person name="Shapiro N."/>
            <person name="Ivanova N."/>
            <person name="Kyrpides N."/>
            <person name="Woyke T."/>
        </authorList>
    </citation>
    <scope>NUCLEOTIDE SEQUENCE</scope>
    <source>
        <strain evidence="8">P5626</strain>
    </source>
</reference>
<feature type="binding site" evidence="6">
    <location>
        <begin position="206"/>
        <end position="209"/>
    </location>
    <ligand>
        <name>substrate</name>
    </ligand>
</feature>
<reference evidence="9 11" key="2">
    <citation type="journal article" date="2018" name="Syst. Appl. Microbiol.">
        <title>Flavobacterium circumlabens sp. nov. and Flavobacterium cupreum sp. nov., two psychrotrophic species isolated from Antarctic environmental samples.</title>
        <authorList>
            <person name="Kralova S."/>
            <person name="Busse H.J."/>
            <person name="Svec P."/>
            <person name="Maslanova I."/>
            <person name="Stankova E."/>
            <person name="Bartak M."/>
            <person name="Sedlacek I."/>
        </authorList>
    </citation>
    <scope>NUCLEOTIDE SEQUENCE [LARGE SCALE GENOMIC DNA]</scope>
    <source>
        <strain evidence="9 11">CCM 8828</strain>
    </source>
</reference>
<feature type="active site" description="Nucleophile" evidence="5">
    <location>
        <position position="178"/>
    </location>
</feature>
<evidence type="ECO:0000313" key="10">
    <source>
        <dbReference type="Proteomes" id="UP000295270"/>
    </source>
</evidence>
<evidence type="ECO:0000313" key="9">
    <source>
        <dbReference type="EMBL" id="TEB41823.1"/>
    </source>
</evidence>
<keyword evidence="10" id="KW-1185">Reference proteome</keyword>
<evidence type="ECO:0000256" key="6">
    <source>
        <dbReference type="PIRSR" id="PIRSR600246-2"/>
    </source>
</evidence>
<evidence type="ECO:0000313" key="8">
    <source>
        <dbReference type="EMBL" id="TCN50697.1"/>
    </source>
</evidence>
<comment type="caution">
    <text evidence="9">The sequence shown here is derived from an EMBL/GenBank/DDBJ whole genome shotgun (WGS) entry which is preliminary data.</text>
</comment>
<evidence type="ECO:0000256" key="4">
    <source>
        <dbReference type="ARBA" id="ARBA00069124"/>
    </source>
</evidence>
<feature type="binding site" evidence="6">
    <location>
        <begin position="229"/>
        <end position="232"/>
    </location>
    <ligand>
        <name>substrate</name>
    </ligand>
</feature>
<dbReference type="Proteomes" id="UP000295270">
    <property type="component" value="Unassembled WGS sequence"/>
</dbReference>
<dbReference type="InterPro" id="IPR000246">
    <property type="entry name" value="Peptidase_T2"/>
</dbReference>
<dbReference type="SUPFAM" id="SSF56235">
    <property type="entry name" value="N-terminal nucleophile aminohydrolases (Ntn hydrolases)"/>
    <property type="match status" value="1"/>
</dbReference>
<gene>
    <name evidence="9" type="ORF">D0809_23390</name>
    <name evidence="8" type="ORF">EV142_11436</name>
</gene>
<dbReference type="GO" id="GO:0008233">
    <property type="term" value="F:peptidase activity"/>
    <property type="evidence" value="ECO:0007669"/>
    <property type="project" value="UniProtKB-KW"/>
</dbReference>
<sequence length="319" mass="34134">MTKQTPYALCIHGGAGVITEENLSESEKKLIINDLKNSIDKGEAVLAKGGTAIEAVCAAVVALENSIHFNAGKGAVYSRSGKHLLEASIMNGETLEAGAVANSQKIKNPVLFAKTLLFNKDIVMISGEAADQLARETGHEMVENNYFDTIFRKEQLEEAKKISETSTFLDHTNLKMGTVGAVAIDQYGNIAAATSTGGMTNKLDGRIGDSAIIGSGTYAKNQTCGVSCTGVGEFFIRGTVASRISNMMEFGNMTLNEATTITIKEHLTGLGGDGGVIAIDKNGGISFSYNSEGMYRGYVSQKNKEKKVFIWDKEEEFNL</sequence>
<dbReference type="PANTHER" id="PTHR10188:SF6">
    <property type="entry name" value="N(4)-(BETA-N-ACETYLGLUCOSAMINYL)-L-ASPARAGINASE"/>
    <property type="match status" value="1"/>
</dbReference>
<dbReference type="EMBL" id="QWDN01000013">
    <property type="protein sequence ID" value="TEB41823.1"/>
    <property type="molecule type" value="Genomic_DNA"/>
</dbReference>
<dbReference type="GO" id="GO:0016811">
    <property type="term" value="F:hydrolase activity, acting on carbon-nitrogen (but not peptide) bonds, in linear amides"/>
    <property type="evidence" value="ECO:0007669"/>
    <property type="project" value="UniProtKB-ARBA"/>
</dbReference>
<feature type="site" description="Cleavage; by autolysis" evidence="7">
    <location>
        <begin position="177"/>
        <end position="178"/>
    </location>
</feature>
<dbReference type="CDD" id="cd04701">
    <property type="entry name" value="Asparaginase_2"/>
    <property type="match status" value="1"/>
</dbReference>
<dbReference type="FunFam" id="3.60.20.30:FF:000001">
    <property type="entry name" value="Isoaspartyl peptidase/L-asparaginase"/>
    <property type="match status" value="1"/>
</dbReference>